<proteinExistence type="predicted"/>
<dbReference type="Proteomes" id="UP000293719">
    <property type="component" value="Chromosome"/>
</dbReference>
<dbReference type="GO" id="GO:0003824">
    <property type="term" value="F:catalytic activity"/>
    <property type="evidence" value="ECO:0007669"/>
    <property type="project" value="InterPro"/>
</dbReference>
<dbReference type="Pfam" id="PF03473">
    <property type="entry name" value="MOSC"/>
    <property type="match status" value="1"/>
</dbReference>
<dbReference type="PANTHER" id="PTHR36930">
    <property type="entry name" value="METAL-SULFUR CLUSTER BIOSYNTHESIS PROTEINS YUAD-RELATED"/>
    <property type="match status" value="1"/>
</dbReference>
<dbReference type="InterPro" id="IPR011037">
    <property type="entry name" value="Pyrv_Knase-like_insert_dom_sf"/>
</dbReference>
<dbReference type="KEGG" id="rpod:E0E05_13865"/>
<dbReference type="GO" id="GO:0030170">
    <property type="term" value="F:pyridoxal phosphate binding"/>
    <property type="evidence" value="ECO:0007669"/>
    <property type="project" value="InterPro"/>
</dbReference>
<dbReference type="SUPFAM" id="SSF50800">
    <property type="entry name" value="PK beta-barrel domain-like"/>
    <property type="match status" value="1"/>
</dbReference>
<name>A0A4P6V310_9HYPH</name>
<reference evidence="2 3" key="1">
    <citation type="journal article" date="2017" name="Int. J. Syst. Evol. Microbiol.">
        <title>Roseitalea porphyridii gen. nov., sp. nov., isolated from a red alga, and reclassification of Hoeflea suaedae Chung et al. 2013 as Pseudohoeflea suaedae gen. nov., comb. nov.</title>
        <authorList>
            <person name="Hyeon J.W."/>
            <person name="Jeong S.E."/>
            <person name="Baek K."/>
            <person name="Jeon C.O."/>
        </authorList>
    </citation>
    <scope>NUCLEOTIDE SEQUENCE [LARGE SCALE GENOMIC DNA]</scope>
    <source>
        <strain evidence="2 3">MA7-20</strain>
    </source>
</reference>
<dbReference type="InterPro" id="IPR005302">
    <property type="entry name" value="MoCF_Sase_C"/>
</dbReference>
<dbReference type="EMBL" id="CP036532">
    <property type="protein sequence ID" value="QBK31595.1"/>
    <property type="molecule type" value="Genomic_DNA"/>
</dbReference>
<evidence type="ECO:0000259" key="1">
    <source>
        <dbReference type="PROSITE" id="PS51340"/>
    </source>
</evidence>
<keyword evidence="3" id="KW-1185">Reference proteome</keyword>
<evidence type="ECO:0000313" key="3">
    <source>
        <dbReference type="Proteomes" id="UP000293719"/>
    </source>
</evidence>
<evidence type="ECO:0000313" key="2">
    <source>
        <dbReference type="EMBL" id="QBK31595.1"/>
    </source>
</evidence>
<dbReference type="OrthoDB" id="1550913at2"/>
<dbReference type="Gene3D" id="2.40.33.20">
    <property type="entry name" value="PK beta-barrel domain-like"/>
    <property type="match status" value="1"/>
</dbReference>
<dbReference type="PANTHER" id="PTHR36930:SF1">
    <property type="entry name" value="MOSC DOMAIN-CONTAINING PROTEIN"/>
    <property type="match status" value="1"/>
</dbReference>
<dbReference type="GO" id="GO:0030151">
    <property type="term" value="F:molybdenum ion binding"/>
    <property type="evidence" value="ECO:0007669"/>
    <property type="project" value="InterPro"/>
</dbReference>
<dbReference type="AlphaFoldDB" id="A0A4P6V310"/>
<dbReference type="InterPro" id="IPR052716">
    <property type="entry name" value="MOSC_domain"/>
</dbReference>
<protein>
    <submittedName>
        <fullName evidence="2">MOSC domain-containing protein</fullName>
    </submittedName>
</protein>
<organism evidence="2 3">
    <name type="scientific">Roseitalea porphyridii</name>
    <dbReference type="NCBI Taxonomy" id="1852022"/>
    <lineage>
        <taxon>Bacteria</taxon>
        <taxon>Pseudomonadati</taxon>
        <taxon>Pseudomonadota</taxon>
        <taxon>Alphaproteobacteria</taxon>
        <taxon>Hyphomicrobiales</taxon>
        <taxon>Ahrensiaceae</taxon>
        <taxon>Roseitalea</taxon>
    </lineage>
</organism>
<gene>
    <name evidence="2" type="ORF">E0E05_13865</name>
</gene>
<dbReference type="PROSITE" id="PS51340">
    <property type="entry name" value="MOSC"/>
    <property type="match status" value="1"/>
</dbReference>
<accession>A0A4P6V310</accession>
<sequence>MDDLLARFPHEGRIEWIGIRPARRAPLRVLDAAEITEAGIDGDHRGRPGKRAVTLIQAEHLPAIAAMLRRERIDPALLRRNIVVSGINLMALRKRAFSIGTALLCGTGPCAPCSRMEEALGPGGYNAVRGHGGITAEVIAPGRIAVHDQIVAQNSGNSD</sequence>
<feature type="domain" description="MOSC" evidence="1">
    <location>
        <begin position="27"/>
        <end position="153"/>
    </location>
</feature>